<name>A0ACC2PX58_9HYME</name>
<comment type="caution">
    <text evidence="1">The sequence shown here is derived from an EMBL/GenBank/DDBJ whole genome shotgun (WGS) entry which is preliminary data.</text>
</comment>
<reference evidence="1" key="1">
    <citation type="submission" date="2023-04" db="EMBL/GenBank/DDBJ databases">
        <title>A chromosome-level genome assembly of the parasitoid wasp Eretmocerus hayati.</title>
        <authorList>
            <person name="Zhong Y."/>
            <person name="Liu S."/>
            <person name="Liu Y."/>
        </authorList>
    </citation>
    <scope>NUCLEOTIDE SEQUENCE</scope>
    <source>
        <strain evidence="1">ZJU_SS_LIU_2023</strain>
    </source>
</reference>
<keyword evidence="2" id="KW-1185">Reference proteome</keyword>
<organism evidence="1 2">
    <name type="scientific">Eretmocerus hayati</name>
    <dbReference type="NCBI Taxonomy" id="131215"/>
    <lineage>
        <taxon>Eukaryota</taxon>
        <taxon>Metazoa</taxon>
        <taxon>Ecdysozoa</taxon>
        <taxon>Arthropoda</taxon>
        <taxon>Hexapoda</taxon>
        <taxon>Insecta</taxon>
        <taxon>Pterygota</taxon>
        <taxon>Neoptera</taxon>
        <taxon>Endopterygota</taxon>
        <taxon>Hymenoptera</taxon>
        <taxon>Apocrita</taxon>
        <taxon>Proctotrupomorpha</taxon>
        <taxon>Chalcidoidea</taxon>
        <taxon>Aphelinidae</taxon>
        <taxon>Aphelininae</taxon>
        <taxon>Eretmocerus</taxon>
    </lineage>
</organism>
<evidence type="ECO:0000313" key="2">
    <source>
        <dbReference type="Proteomes" id="UP001239111"/>
    </source>
</evidence>
<gene>
    <name evidence="1" type="ORF">QAD02_023868</name>
</gene>
<accession>A0ACC2PX58</accession>
<protein>
    <submittedName>
        <fullName evidence="1">Uncharacterized protein</fullName>
    </submittedName>
</protein>
<proteinExistence type="predicted"/>
<sequence>MELTRRRIAHLNLVFIENILLLFSIKDVRTMIKYSITFNLMEECEDKQTYEDLVTRGVSHVIRQDRAYKKKNCTFEPGLYHKHTPAGEEFSIEDGKTMIKYSITSNIMKECEDKHTYEDLVTRGYLAHRVIRTLRPHFRSQISCYINEYGLPSEIVEKFRNLLSRSFEDYETGTILILKYGSLMNLCWGIDVITQDRAYKKKNCTFEPGLYQEHTPAGEEFSIEDVRTMIKYSITFNLMKECEDKQEYEDLVTRGYLAHRRPRTLRRHFRTQILCNINEYGLPSETVEKFRNLQS</sequence>
<evidence type="ECO:0000313" key="1">
    <source>
        <dbReference type="EMBL" id="KAJ8688073.1"/>
    </source>
</evidence>
<dbReference type="EMBL" id="CM056741">
    <property type="protein sequence ID" value="KAJ8688073.1"/>
    <property type="molecule type" value="Genomic_DNA"/>
</dbReference>
<dbReference type="Proteomes" id="UP001239111">
    <property type="component" value="Chromosome 1"/>
</dbReference>